<dbReference type="GO" id="GO:0000026">
    <property type="term" value="F:alpha-1,2-mannosyltransferase activity"/>
    <property type="evidence" value="ECO:0007669"/>
    <property type="project" value="TreeGrafter"/>
</dbReference>
<dbReference type="GeneID" id="54778945"/>
<dbReference type="PANTHER" id="PTHR31646:SF1">
    <property type="entry name" value="ALPHA-1,2-MANNOSYLTRANSFERASE MNN2"/>
    <property type="match status" value="1"/>
</dbReference>
<dbReference type="PANTHER" id="PTHR31646">
    <property type="entry name" value="ALPHA-1,2-MANNOSYLTRANSFERASE MNN2"/>
    <property type="match status" value="1"/>
</dbReference>
<keyword evidence="12" id="KW-1185">Reference proteome</keyword>
<dbReference type="GO" id="GO:0046354">
    <property type="term" value="P:mannan biosynthetic process"/>
    <property type="evidence" value="ECO:0007669"/>
    <property type="project" value="TreeGrafter"/>
</dbReference>
<keyword evidence="7" id="KW-1133">Transmembrane helix</keyword>
<keyword evidence="5" id="KW-0812">Transmembrane</keyword>
<dbReference type="AlphaFoldDB" id="A0A642UZ41"/>
<evidence type="ECO:0000313" key="11">
    <source>
        <dbReference type="EMBL" id="KAA8908071.1"/>
    </source>
</evidence>
<comment type="similarity">
    <text evidence="3">Belongs to the MNN1/MNT family.</text>
</comment>
<accession>A0A642UZ41</accession>
<evidence type="ECO:0000256" key="10">
    <source>
        <dbReference type="SAM" id="Coils"/>
    </source>
</evidence>
<evidence type="ECO:0000256" key="1">
    <source>
        <dbReference type="ARBA" id="ARBA00004323"/>
    </source>
</evidence>
<dbReference type="InterPro" id="IPR022751">
    <property type="entry name" value="Alpha_mannosyltransferase"/>
</dbReference>
<comment type="subcellular location">
    <subcellularLocation>
        <location evidence="1">Golgi apparatus membrane</location>
        <topology evidence="1">Single-pass type II membrane protein</topology>
    </subcellularLocation>
</comment>
<dbReference type="SUPFAM" id="SSF53448">
    <property type="entry name" value="Nucleotide-diphospho-sugar transferases"/>
    <property type="match status" value="1"/>
</dbReference>
<sequence length="570" mass="65136">MPRFKTKVVLPVLLLIAVVTYWHSLTIREHYRAFTSPQPAAPAQEKPVVGAHGKVKDSHQFWNQVFDLFTETRPQYEGDVDKVIQFNKKDPLEGFSKPALTSKFIVSDANVAAFKASHAALMKRLPQSLSKDVYKPGTKGIALIGGGRFSWLSFLALTNLRNLGSTLPVELIIPTFSDFEKERDFCTTVLPELNARCVLVPDVLGPDIMNRWEFKNYQYKPLALIVSSFEQVLLLDSDNYVLENPDPLVDSDVATTYGMITWPDYWRRSITPHFYDITGVKVNENKRVRYNRLPLAHDKSASANLNPEGMASVPFHEMEGSIPDLSTESGQLFINKASHPRTLLLSLYYNMYGPKLYYRMFSSGQDGEGDKDTFIAAAHVVNEPYYQVKTAIRTMGYTKQDGNFQGVAMGQADPIEDHAKYELVAKDPVKPTGEETINSVTLSQGDDLLKSTFGEHVHKKMFAMHCNWPKFDPIDLMQKPEIYDAEHNKLRHRFYGDLTYKKNEVVNGQWTPVEVNFEVERWKEVRSVLCERRISFVHFSKVDLELICEFAKNQVEWLEAEVKKDKEKKD</sequence>
<evidence type="ECO:0000256" key="6">
    <source>
        <dbReference type="ARBA" id="ARBA00022968"/>
    </source>
</evidence>
<reference evidence="11 12" key="1">
    <citation type="submission" date="2019-07" db="EMBL/GenBank/DDBJ databases">
        <title>Genome assembly of two rare yeast pathogens: Diutina rugosa and Trichomonascus ciferrii.</title>
        <authorList>
            <person name="Mixao V."/>
            <person name="Saus E."/>
            <person name="Hansen A."/>
            <person name="Lass-Flor C."/>
            <person name="Gabaldon T."/>
        </authorList>
    </citation>
    <scope>NUCLEOTIDE SEQUENCE [LARGE SCALE GENOMIC DNA]</scope>
    <source>
        <strain evidence="11 12">CBS 613</strain>
    </source>
</reference>
<comment type="pathway">
    <text evidence="2">Protein modification; protein glycosylation.</text>
</comment>
<evidence type="ECO:0000256" key="8">
    <source>
        <dbReference type="ARBA" id="ARBA00023034"/>
    </source>
</evidence>
<keyword evidence="10" id="KW-0175">Coiled coil</keyword>
<evidence type="ECO:0000256" key="4">
    <source>
        <dbReference type="ARBA" id="ARBA00022679"/>
    </source>
</evidence>
<evidence type="ECO:0000256" key="3">
    <source>
        <dbReference type="ARBA" id="ARBA00009105"/>
    </source>
</evidence>
<dbReference type="Proteomes" id="UP000449547">
    <property type="component" value="Unassembled WGS sequence"/>
</dbReference>
<dbReference type="Pfam" id="PF11051">
    <property type="entry name" value="Mannosyl_trans3"/>
    <property type="match status" value="1"/>
</dbReference>
<evidence type="ECO:0000256" key="7">
    <source>
        <dbReference type="ARBA" id="ARBA00022989"/>
    </source>
</evidence>
<evidence type="ECO:0000313" key="12">
    <source>
        <dbReference type="Proteomes" id="UP000449547"/>
    </source>
</evidence>
<name>A0A642UZ41_DIURU</name>
<protein>
    <submittedName>
        <fullName evidence="11">Uncharacterized protein</fullName>
    </submittedName>
</protein>
<gene>
    <name evidence="11" type="ORF">DIURU_000292</name>
</gene>
<dbReference type="OrthoDB" id="430354at2759"/>
<organism evidence="11 12">
    <name type="scientific">Diutina rugosa</name>
    <name type="common">Yeast</name>
    <name type="synonym">Candida rugosa</name>
    <dbReference type="NCBI Taxonomy" id="5481"/>
    <lineage>
        <taxon>Eukaryota</taxon>
        <taxon>Fungi</taxon>
        <taxon>Dikarya</taxon>
        <taxon>Ascomycota</taxon>
        <taxon>Saccharomycotina</taxon>
        <taxon>Pichiomycetes</taxon>
        <taxon>Debaryomycetaceae</taxon>
        <taxon>Diutina</taxon>
    </lineage>
</organism>
<keyword evidence="4" id="KW-0808">Transferase</keyword>
<comment type="caution">
    <text evidence="11">The sequence shown here is derived from an EMBL/GenBank/DDBJ whole genome shotgun (WGS) entry which is preliminary data.</text>
</comment>
<proteinExistence type="inferred from homology"/>
<evidence type="ECO:0000256" key="9">
    <source>
        <dbReference type="ARBA" id="ARBA00023136"/>
    </source>
</evidence>
<dbReference type="InterPro" id="IPR029044">
    <property type="entry name" value="Nucleotide-diphossugar_trans"/>
</dbReference>
<evidence type="ECO:0000256" key="2">
    <source>
        <dbReference type="ARBA" id="ARBA00004922"/>
    </source>
</evidence>
<feature type="coiled-coil region" evidence="10">
    <location>
        <begin position="541"/>
        <end position="568"/>
    </location>
</feature>
<dbReference type="GO" id="GO:0000139">
    <property type="term" value="C:Golgi membrane"/>
    <property type="evidence" value="ECO:0007669"/>
    <property type="project" value="UniProtKB-SubCell"/>
</dbReference>
<keyword evidence="6" id="KW-0735">Signal-anchor</keyword>
<dbReference type="VEuPathDB" id="FungiDB:DIURU_000292"/>
<dbReference type="EMBL" id="SWFT01000013">
    <property type="protein sequence ID" value="KAA8908071.1"/>
    <property type="molecule type" value="Genomic_DNA"/>
</dbReference>
<evidence type="ECO:0000256" key="5">
    <source>
        <dbReference type="ARBA" id="ARBA00022692"/>
    </source>
</evidence>
<keyword evidence="9" id="KW-0472">Membrane</keyword>
<dbReference type="OMA" id="CEFAKNQ"/>
<dbReference type="RefSeq" id="XP_034014913.1">
    <property type="nucleotide sequence ID" value="XM_034155624.1"/>
</dbReference>
<keyword evidence="8" id="KW-0333">Golgi apparatus</keyword>